<proteinExistence type="predicted"/>
<reference evidence="1" key="1">
    <citation type="submission" date="2018-02" db="EMBL/GenBank/DDBJ databases">
        <title>Rhizophora mucronata_Transcriptome.</title>
        <authorList>
            <person name="Meera S.P."/>
            <person name="Sreeshan A."/>
            <person name="Augustine A."/>
        </authorList>
    </citation>
    <scope>NUCLEOTIDE SEQUENCE</scope>
    <source>
        <tissue evidence="1">Leaf</tissue>
    </source>
</reference>
<dbReference type="EMBL" id="GGEC01047150">
    <property type="protein sequence ID" value="MBX27634.1"/>
    <property type="molecule type" value="Transcribed_RNA"/>
</dbReference>
<sequence>MSIICWLWTLLGHSRLAVSAPL</sequence>
<protein>
    <submittedName>
        <fullName evidence="1">Uncharacterized protein</fullName>
    </submittedName>
</protein>
<name>A0A2P2MBT5_RHIMU</name>
<organism evidence="1">
    <name type="scientific">Rhizophora mucronata</name>
    <name type="common">Asiatic mangrove</name>
    <dbReference type="NCBI Taxonomy" id="61149"/>
    <lineage>
        <taxon>Eukaryota</taxon>
        <taxon>Viridiplantae</taxon>
        <taxon>Streptophyta</taxon>
        <taxon>Embryophyta</taxon>
        <taxon>Tracheophyta</taxon>
        <taxon>Spermatophyta</taxon>
        <taxon>Magnoliopsida</taxon>
        <taxon>eudicotyledons</taxon>
        <taxon>Gunneridae</taxon>
        <taxon>Pentapetalae</taxon>
        <taxon>rosids</taxon>
        <taxon>fabids</taxon>
        <taxon>Malpighiales</taxon>
        <taxon>Rhizophoraceae</taxon>
        <taxon>Rhizophora</taxon>
    </lineage>
</organism>
<accession>A0A2P2MBT5</accession>
<evidence type="ECO:0000313" key="1">
    <source>
        <dbReference type="EMBL" id="MBX27634.1"/>
    </source>
</evidence>
<dbReference type="AlphaFoldDB" id="A0A2P2MBT5"/>